<dbReference type="EMBL" id="MK500470">
    <property type="protein sequence ID" value="QBK90223.1"/>
    <property type="molecule type" value="Genomic_DNA"/>
</dbReference>
<proteinExistence type="predicted"/>
<evidence type="ECO:0000313" key="1">
    <source>
        <dbReference type="EMBL" id="QBK90223.1"/>
    </source>
</evidence>
<name>A0A4D5XF98_9VIRU</name>
<sequence>MSINFIDYHTELFKWLDVASISKYIRISNIYYNEFNKEILWKNLISQHYNKHGIFIFSFNIPYIYYKYIYYDLKYSYNNPNLLLSKCITQYIKNPSILIDTIIDINNLKLSENDLDTNIETKIIYNSIYNKLKGLYILMLYNPFIISELKQNFEILSLVLLLPDIYYLDCYINIIDSSYLERVKMLTINILDVYMKKNNNIFIIRNFVKYFNHVYLLNEIFNTYIKRKYKLQYDILLSQIVLQSSFNIINRNNKLIKLASKNNYILTIIEIQKYFKYV</sequence>
<organism evidence="1">
    <name type="scientific">Pithovirus LCPAC102</name>
    <dbReference type="NCBI Taxonomy" id="2506587"/>
    <lineage>
        <taxon>Viruses</taxon>
        <taxon>Pithoviruses</taxon>
    </lineage>
</organism>
<reference evidence="1" key="1">
    <citation type="journal article" date="2019" name="MBio">
        <title>Virus Genomes from Deep Sea Sediments Expand the Ocean Megavirome and Support Independent Origins of Viral Gigantism.</title>
        <authorList>
            <person name="Backstrom D."/>
            <person name="Yutin N."/>
            <person name="Jorgensen S.L."/>
            <person name="Dharamshi J."/>
            <person name="Homa F."/>
            <person name="Zaremba-Niedwiedzka K."/>
            <person name="Spang A."/>
            <person name="Wolf Y.I."/>
            <person name="Koonin E.V."/>
            <person name="Ettema T.J."/>
        </authorList>
    </citation>
    <scope>NUCLEOTIDE SEQUENCE</scope>
</reference>
<accession>A0A4D5XF98</accession>
<protein>
    <submittedName>
        <fullName evidence="1">Uncharacterized protein</fullName>
    </submittedName>
</protein>
<gene>
    <name evidence="1" type="ORF">LCPAC102_01360</name>
</gene>